<evidence type="ECO:0000313" key="3">
    <source>
        <dbReference type="EMBL" id="KAA1107940.1"/>
    </source>
</evidence>
<reference evidence="4 5" key="1">
    <citation type="submission" date="2019-05" db="EMBL/GenBank/DDBJ databases">
        <title>Emergence of the Ug99 lineage of the wheat stem rust pathogen through somatic hybridization.</title>
        <authorList>
            <person name="Li F."/>
            <person name="Upadhyaya N.M."/>
            <person name="Sperschneider J."/>
            <person name="Matny O."/>
            <person name="Nguyen-Phuc H."/>
            <person name="Mago R."/>
            <person name="Raley C."/>
            <person name="Miller M.E."/>
            <person name="Silverstein K.A.T."/>
            <person name="Henningsen E."/>
            <person name="Hirsch C.D."/>
            <person name="Visser B."/>
            <person name="Pretorius Z.A."/>
            <person name="Steffenson B.J."/>
            <person name="Schwessinger B."/>
            <person name="Dodds P.N."/>
            <person name="Figueroa M."/>
        </authorList>
    </citation>
    <scope>NUCLEOTIDE SEQUENCE [LARGE SCALE GENOMIC DNA]</scope>
    <source>
        <strain evidence="2">21-0</strain>
        <strain evidence="3 5">Ug99</strain>
    </source>
</reference>
<dbReference type="OrthoDB" id="2498123at2759"/>
<comment type="caution">
    <text evidence="2">The sequence shown here is derived from an EMBL/GenBank/DDBJ whole genome shotgun (WGS) entry which is preliminary data.</text>
</comment>
<dbReference type="EMBL" id="VDEP01000306">
    <property type="protein sequence ID" value="KAA1107940.1"/>
    <property type="molecule type" value="Genomic_DNA"/>
</dbReference>
<dbReference type="EMBL" id="VSWC01000067">
    <property type="protein sequence ID" value="KAA1096919.1"/>
    <property type="molecule type" value="Genomic_DNA"/>
</dbReference>
<keyword evidence="1" id="KW-0732">Signal</keyword>
<proteinExistence type="predicted"/>
<sequence>MKIASQLLFYLALHTLHASQQALSNPVNHVPQKPARSRRIESYFNLNTKSLDSLETSQSRATVALEPGKLERLRPTMVKNGAEMNAMEAQHKRIEYLIEAVKKRDKILGDSLEEFYGHLKMPARARLYDLCTDSPLALCARHPAIQAPSPALTKPSSCEEAGTPSAPAHLIGRLFNCLGLDFLINQDETRISKIPRLSDSINSIPLQDEALTRNSRTLGTLTCKNVNQEGVSKMKNEGEEIELHGEPLRIIQYMVSPLDDLWGRLESFMLCDLNLSAKDPLLAKWSANRHARLYNESRKLAISRGDIRRLNNMKKDWDMLNYVEAAFRLAEYISKYDLLPPNFISKIKILETNNLVPAIKFYITQSLRFQNQLMEILIWKPQGFIPGPKFLQTHEFFEPFHRPIKEKLTHQHEKILTYHLNKYIMKKLVRDTIMVHQDVNCQHFLRIHNGFCEEEFLENADKLHSILRSPRTTGVDKLNNFQNKKTVSTIQEILQCFDNPSSMQGKFHEYQLLNIYYMVHFLNSYYETLVDESIKTMETNILHLKKKINCMSCLTQPFNKNDQQKWIERGSEDDDGVELEIRKWREEFLFVFKKIKQFSPKISPKFLKKVDPYEIEIKKKEPTDQYLFRFD</sequence>
<keyword evidence="4" id="KW-1185">Reference proteome</keyword>
<name>A0A5B0PAG6_PUCGR</name>
<organism evidence="2 4">
    <name type="scientific">Puccinia graminis f. sp. tritici</name>
    <dbReference type="NCBI Taxonomy" id="56615"/>
    <lineage>
        <taxon>Eukaryota</taxon>
        <taxon>Fungi</taxon>
        <taxon>Dikarya</taxon>
        <taxon>Basidiomycota</taxon>
        <taxon>Pucciniomycotina</taxon>
        <taxon>Pucciniomycetes</taxon>
        <taxon>Pucciniales</taxon>
        <taxon>Pucciniaceae</taxon>
        <taxon>Puccinia</taxon>
    </lineage>
</organism>
<evidence type="ECO:0000313" key="5">
    <source>
        <dbReference type="Proteomes" id="UP000325313"/>
    </source>
</evidence>
<feature type="signal peptide" evidence="1">
    <location>
        <begin position="1"/>
        <end position="24"/>
    </location>
</feature>
<feature type="chain" id="PRO_5033474157" evidence="1">
    <location>
        <begin position="25"/>
        <end position="631"/>
    </location>
</feature>
<gene>
    <name evidence="2" type="ORF">PGT21_031594</name>
    <name evidence="3" type="ORF">PGTUg99_013936</name>
</gene>
<evidence type="ECO:0000313" key="4">
    <source>
        <dbReference type="Proteomes" id="UP000324748"/>
    </source>
</evidence>
<dbReference type="Proteomes" id="UP000324748">
    <property type="component" value="Unassembled WGS sequence"/>
</dbReference>
<accession>A0A5B0PAG6</accession>
<evidence type="ECO:0000256" key="1">
    <source>
        <dbReference type="SAM" id="SignalP"/>
    </source>
</evidence>
<evidence type="ECO:0000313" key="2">
    <source>
        <dbReference type="EMBL" id="KAA1096919.1"/>
    </source>
</evidence>
<dbReference type="AlphaFoldDB" id="A0A5B0PAG6"/>
<dbReference type="Proteomes" id="UP000325313">
    <property type="component" value="Unassembled WGS sequence"/>
</dbReference>
<protein>
    <submittedName>
        <fullName evidence="2">Uncharacterized protein</fullName>
    </submittedName>
</protein>